<dbReference type="EMBL" id="JAWSTH010000014">
    <property type="protein sequence ID" value="MDW5594279.1"/>
    <property type="molecule type" value="Genomic_DNA"/>
</dbReference>
<dbReference type="RefSeq" id="WP_318596550.1">
    <property type="nucleotide sequence ID" value="NZ_JAWSTH010000014.1"/>
</dbReference>
<dbReference type="CDD" id="cd01095">
    <property type="entry name" value="Nitrilotriacetate_monoxgenase"/>
    <property type="match status" value="1"/>
</dbReference>
<evidence type="ECO:0000313" key="7">
    <source>
        <dbReference type="EMBL" id="MDW5594279.1"/>
    </source>
</evidence>
<dbReference type="InterPro" id="IPR036661">
    <property type="entry name" value="Luciferase-like_sf"/>
</dbReference>
<dbReference type="EC" id="1.14.-.-" evidence="7"/>
<dbReference type="Gene3D" id="3.20.20.30">
    <property type="entry name" value="Luciferase-like domain"/>
    <property type="match status" value="1"/>
</dbReference>
<evidence type="ECO:0000256" key="2">
    <source>
        <dbReference type="ARBA" id="ARBA00022643"/>
    </source>
</evidence>
<proteinExistence type="inferred from homology"/>
<evidence type="ECO:0000256" key="3">
    <source>
        <dbReference type="ARBA" id="ARBA00023002"/>
    </source>
</evidence>
<evidence type="ECO:0000259" key="6">
    <source>
        <dbReference type="Pfam" id="PF00296"/>
    </source>
</evidence>
<reference evidence="7 8" key="2">
    <citation type="submission" date="2023-10" db="EMBL/GenBank/DDBJ databases">
        <authorList>
            <person name="Han X.F."/>
        </authorList>
    </citation>
    <scope>NUCLEOTIDE SEQUENCE [LARGE SCALE GENOMIC DNA]</scope>
    <source>
        <strain evidence="7 8">KCTC 39840</strain>
    </source>
</reference>
<dbReference type="Proteomes" id="UP001284601">
    <property type="component" value="Unassembled WGS sequence"/>
</dbReference>
<keyword evidence="3 7" id="KW-0560">Oxidoreductase</keyword>
<evidence type="ECO:0000256" key="4">
    <source>
        <dbReference type="ARBA" id="ARBA00023033"/>
    </source>
</evidence>
<comment type="caution">
    <text evidence="7">The sequence shown here is derived from an EMBL/GenBank/DDBJ whole genome shotgun (WGS) entry which is preliminary data.</text>
</comment>
<protein>
    <submittedName>
        <fullName evidence="7">NtaA/DmoA family FMN-dependent monooxygenase</fullName>
        <ecNumber evidence="7">1.14.-.-</ecNumber>
    </submittedName>
</protein>
<evidence type="ECO:0000256" key="1">
    <source>
        <dbReference type="ARBA" id="ARBA00022630"/>
    </source>
</evidence>
<keyword evidence="1" id="KW-0285">Flavoprotein</keyword>
<dbReference type="PANTHER" id="PTHR30011:SF16">
    <property type="entry name" value="C2H2 FINGER DOMAIN TRANSCRIPTION FACTOR (EUROFUNG)-RELATED"/>
    <property type="match status" value="1"/>
</dbReference>
<dbReference type="InterPro" id="IPR011251">
    <property type="entry name" value="Luciferase-like_dom"/>
</dbReference>
<dbReference type="PANTHER" id="PTHR30011">
    <property type="entry name" value="ALKANESULFONATE MONOOXYGENASE-RELATED"/>
    <property type="match status" value="1"/>
</dbReference>
<gene>
    <name evidence="7" type="ORF">R7226_08025</name>
</gene>
<comment type="similarity">
    <text evidence="5">Belongs to the NtaA/SnaA/DszA monooxygenase family.</text>
</comment>
<dbReference type="GO" id="GO:0004497">
    <property type="term" value="F:monooxygenase activity"/>
    <property type="evidence" value="ECO:0007669"/>
    <property type="project" value="UniProtKB-KW"/>
</dbReference>
<keyword evidence="2" id="KW-0288">FMN</keyword>
<sequence length="445" mass="48890">MSERQLHFNVLVMDAGYHESAWRVVPEPPDSVLHLEHYLEVARVAERGLLDSLFFADVPGIAEFRVEHMPQPHFDPIDLLSAVAARTERIGLIATGSTTFGAPWDLARRFATLDFLSDGRAGWNVVTTALPVAARNFGLERLPDPSERYARAQEFVEVVQRVWDGWEDGAFVGSREQGVWADRGRLHAPRFRGERFEVAGILPFPRSPQGHPLLAQAGASAGGIALAGRYAEVVFAAKPTLEEGAAYRAELRAAAAAAGRDPDHLHVLPGVAFVLGSTEAEARERRAALESIVSSEFRWRNLLNMSGFDPDLLDPDEPLPDELLASRPPTSVAARVFEQARARRVPFRELAESFAVLPGQLEFTGTPEQLAETIARWFEAGAADGFTLLPTTLPHQLGEFADHVVPLLQARGIYRREYEGRTLRDHYGLPRPANANVAPVGVGDA</sequence>
<reference evidence="8" key="1">
    <citation type="submission" date="2023-07" db="EMBL/GenBank/DDBJ databases">
        <title>Conexibacter stalactiti sp. nov., isolated from stalactites in a lava cave and emended description of the genus Conexibacter.</title>
        <authorList>
            <person name="Lee S.D."/>
        </authorList>
    </citation>
    <scope>NUCLEOTIDE SEQUENCE [LARGE SCALE GENOMIC DNA]</scope>
    <source>
        <strain evidence="8">KCTC 39840</strain>
    </source>
</reference>
<accession>A0ABU4HLW8</accession>
<feature type="domain" description="Luciferase-like" evidence="6">
    <location>
        <begin position="33"/>
        <end position="382"/>
    </location>
</feature>
<evidence type="ECO:0000256" key="5">
    <source>
        <dbReference type="ARBA" id="ARBA00033748"/>
    </source>
</evidence>
<keyword evidence="4 7" id="KW-0503">Monooxygenase</keyword>
<evidence type="ECO:0000313" key="8">
    <source>
        <dbReference type="Proteomes" id="UP001284601"/>
    </source>
</evidence>
<organism evidence="7 8">
    <name type="scientific">Conexibacter stalactiti</name>
    <dbReference type="NCBI Taxonomy" id="1940611"/>
    <lineage>
        <taxon>Bacteria</taxon>
        <taxon>Bacillati</taxon>
        <taxon>Actinomycetota</taxon>
        <taxon>Thermoleophilia</taxon>
        <taxon>Solirubrobacterales</taxon>
        <taxon>Conexibacteraceae</taxon>
        <taxon>Conexibacter</taxon>
    </lineage>
</organism>
<dbReference type="SUPFAM" id="SSF51679">
    <property type="entry name" value="Bacterial luciferase-like"/>
    <property type="match status" value="1"/>
</dbReference>
<dbReference type="PIRSF" id="PIRSF000337">
    <property type="entry name" value="NTA_MOA"/>
    <property type="match status" value="1"/>
</dbReference>
<name>A0ABU4HLW8_9ACTN</name>
<dbReference type="InterPro" id="IPR016215">
    <property type="entry name" value="NTA_MOA"/>
</dbReference>
<dbReference type="NCBIfam" id="TIGR03860">
    <property type="entry name" value="FMN_nitrolo"/>
    <property type="match status" value="1"/>
</dbReference>
<keyword evidence="8" id="KW-1185">Reference proteome</keyword>
<dbReference type="Pfam" id="PF00296">
    <property type="entry name" value="Bac_luciferase"/>
    <property type="match status" value="1"/>
</dbReference>
<dbReference type="InterPro" id="IPR051260">
    <property type="entry name" value="Diverse_substr_monoxygenases"/>
</dbReference>